<dbReference type="InterPro" id="IPR027491">
    <property type="entry name" value="Ribosomal_bL31_A"/>
</dbReference>
<comment type="caution">
    <text evidence="10">The sequence shown here is derived from an EMBL/GenBank/DDBJ whole genome shotgun (WGS) entry which is preliminary data.</text>
</comment>
<accession>A0A2S7K4X1</accession>
<dbReference type="Gene3D" id="4.10.830.30">
    <property type="entry name" value="Ribosomal protein L31"/>
    <property type="match status" value="1"/>
</dbReference>
<dbReference type="GO" id="GO:0003735">
    <property type="term" value="F:structural constituent of ribosome"/>
    <property type="evidence" value="ECO:0007669"/>
    <property type="project" value="InterPro"/>
</dbReference>
<dbReference type="InterPro" id="IPR002150">
    <property type="entry name" value="Ribosomal_bL31"/>
</dbReference>
<dbReference type="OrthoDB" id="9803251at2"/>
<reference evidence="10 11" key="1">
    <citation type="submission" date="2017-12" db="EMBL/GenBank/DDBJ databases">
        <authorList>
            <person name="Hurst M.R.H."/>
        </authorList>
    </citation>
    <scope>NUCLEOTIDE SEQUENCE [LARGE SCALE GENOMIC DNA]</scope>
    <source>
        <strain evidence="10 11">SY-3-19</strain>
    </source>
</reference>
<organism evidence="10 11">
    <name type="scientific">Hyphococcus luteus</name>
    <dbReference type="NCBI Taxonomy" id="2058213"/>
    <lineage>
        <taxon>Bacteria</taxon>
        <taxon>Pseudomonadati</taxon>
        <taxon>Pseudomonadota</taxon>
        <taxon>Alphaproteobacteria</taxon>
        <taxon>Parvularculales</taxon>
        <taxon>Parvularculaceae</taxon>
        <taxon>Hyphococcus</taxon>
    </lineage>
</organism>
<dbReference type="GO" id="GO:0005840">
    <property type="term" value="C:ribosome"/>
    <property type="evidence" value="ECO:0007669"/>
    <property type="project" value="UniProtKB-KW"/>
</dbReference>
<evidence type="ECO:0000256" key="8">
    <source>
        <dbReference type="ARBA" id="ARBA00035687"/>
    </source>
</evidence>
<keyword evidence="7 9" id="KW-0687">Ribonucleoprotein</keyword>
<evidence type="ECO:0000256" key="5">
    <source>
        <dbReference type="ARBA" id="ARBA00022884"/>
    </source>
</evidence>
<dbReference type="InterPro" id="IPR034704">
    <property type="entry name" value="Ribosomal_bL28/bL31-like_sf"/>
</dbReference>
<keyword evidence="4 9" id="KW-0699">rRNA-binding</keyword>
<proteinExistence type="inferred from homology"/>
<comment type="function">
    <text evidence="1 9">Binds the 23S rRNA.</text>
</comment>
<comment type="caution">
    <text evidence="9">Lacks conserved residue(s) required for the propagation of feature annotation.</text>
</comment>
<evidence type="ECO:0000256" key="6">
    <source>
        <dbReference type="ARBA" id="ARBA00022980"/>
    </source>
</evidence>
<sequence length="74" mass="8253">MKKDIHPTYHTIKVVMTDGSTFETRSTYGEEGATINLDIDPLSHPAWTGGPQRVGERGRVSKFNQKFGSFGLKK</sequence>
<dbReference type="RefSeq" id="WP_104830374.1">
    <property type="nucleotide sequence ID" value="NZ_PJCH01000007.1"/>
</dbReference>
<comment type="similarity">
    <text evidence="2 9">Belongs to the bacterial ribosomal protein bL31 family. Type A subfamily.</text>
</comment>
<dbReference type="Pfam" id="PF01197">
    <property type="entry name" value="Ribosomal_L31"/>
    <property type="match status" value="1"/>
</dbReference>
<gene>
    <name evidence="9" type="primary">rpmE</name>
    <name evidence="10" type="ORF">CW354_12090</name>
</gene>
<keyword evidence="5 9" id="KW-0694">RNA-binding</keyword>
<dbReference type="PANTHER" id="PTHR33280">
    <property type="entry name" value="50S RIBOSOMAL PROTEIN L31, CHLOROPLASTIC"/>
    <property type="match status" value="1"/>
</dbReference>
<dbReference type="SUPFAM" id="SSF143800">
    <property type="entry name" value="L28p-like"/>
    <property type="match status" value="1"/>
</dbReference>
<dbReference type="Proteomes" id="UP000239504">
    <property type="component" value="Unassembled WGS sequence"/>
</dbReference>
<dbReference type="GO" id="GO:0006412">
    <property type="term" value="P:translation"/>
    <property type="evidence" value="ECO:0007669"/>
    <property type="project" value="UniProtKB-UniRule"/>
</dbReference>
<dbReference type="NCBIfam" id="NF001809">
    <property type="entry name" value="PRK00528.1"/>
    <property type="match status" value="1"/>
</dbReference>
<evidence type="ECO:0000256" key="1">
    <source>
        <dbReference type="ARBA" id="ARBA00003795"/>
    </source>
</evidence>
<evidence type="ECO:0000256" key="4">
    <source>
        <dbReference type="ARBA" id="ARBA00022730"/>
    </source>
</evidence>
<dbReference type="NCBIfam" id="TIGR00105">
    <property type="entry name" value="L31"/>
    <property type="match status" value="1"/>
</dbReference>
<evidence type="ECO:0000256" key="9">
    <source>
        <dbReference type="HAMAP-Rule" id="MF_00501"/>
    </source>
</evidence>
<dbReference type="AlphaFoldDB" id="A0A2S7K4X1"/>
<keyword evidence="11" id="KW-1185">Reference proteome</keyword>
<evidence type="ECO:0000256" key="2">
    <source>
        <dbReference type="ARBA" id="ARBA00009296"/>
    </source>
</evidence>
<dbReference type="PRINTS" id="PR01249">
    <property type="entry name" value="RIBOSOMALL31"/>
</dbReference>
<evidence type="ECO:0000256" key="3">
    <source>
        <dbReference type="ARBA" id="ARBA00011838"/>
    </source>
</evidence>
<name>A0A2S7K4X1_9PROT</name>
<evidence type="ECO:0000313" key="10">
    <source>
        <dbReference type="EMBL" id="PQA87557.1"/>
    </source>
</evidence>
<dbReference type="GO" id="GO:1990904">
    <property type="term" value="C:ribonucleoprotein complex"/>
    <property type="evidence" value="ECO:0007669"/>
    <property type="project" value="UniProtKB-KW"/>
</dbReference>
<dbReference type="PANTHER" id="PTHR33280:SF6">
    <property type="entry name" value="LARGE RIBOSOMAL SUBUNIT PROTEIN BL31A"/>
    <property type="match status" value="1"/>
</dbReference>
<comment type="subunit">
    <text evidence="3 9">Part of the 50S ribosomal subunit.</text>
</comment>
<protein>
    <recommendedName>
        <fullName evidence="8 9">Large ribosomal subunit protein bL31</fullName>
    </recommendedName>
</protein>
<keyword evidence="6 9" id="KW-0689">Ribosomal protein</keyword>
<dbReference type="GO" id="GO:0019843">
    <property type="term" value="F:rRNA binding"/>
    <property type="evidence" value="ECO:0007669"/>
    <property type="project" value="UniProtKB-KW"/>
</dbReference>
<evidence type="ECO:0000313" key="11">
    <source>
        <dbReference type="Proteomes" id="UP000239504"/>
    </source>
</evidence>
<dbReference type="EMBL" id="PJCH01000007">
    <property type="protein sequence ID" value="PQA87557.1"/>
    <property type="molecule type" value="Genomic_DNA"/>
</dbReference>
<dbReference type="HAMAP" id="MF_00501">
    <property type="entry name" value="Ribosomal_bL31_1"/>
    <property type="match status" value="1"/>
</dbReference>
<evidence type="ECO:0000256" key="7">
    <source>
        <dbReference type="ARBA" id="ARBA00023274"/>
    </source>
</evidence>
<dbReference type="PROSITE" id="PS01143">
    <property type="entry name" value="RIBOSOMAL_L31"/>
    <property type="match status" value="1"/>
</dbReference>
<dbReference type="InterPro" id="IPR042105">
    <property type="entry name" value="Ribosomal_bL31_sf"/>
</dbReference>